<dbReference type="SMART" id="SM00389">
    <property type="entry name" value="HOX"/>
    <property type="match status" value="1"/>
</dbReference>
<evidence type="ECO:0000256" key="4">
    <source>
        <dbReference type="ARBA" id="ARBA00023155"/>
    </source>
</evidence>
<dbReference type="InterPro" id="IPR001356">
    <property type="entry name" value="HD"/>
</dbReference>
<comment type="subcellular location">
    <subcellularLocation>
        <location evidence="1 7 8">Nucleus</location>
    </subcellularLocation>
</comment>
<evidence type="ECO:0000313" key="12">
    <source>
        <dbReference type="Proteomes" id="UP001163046"/>
    </source>
</evidence>
<dbReference type="AlphaFoldDB" id="A0A9X0CT40"/>
<evidence type="ECO:0000256" key="1">
    <source>
        <dbReference type="ARBA" id="ARBA00004123"/>
    </source>
</evidence>
<proteinExistence type="inferred from homology"/>
<dbReference type="GO" id="GO:0000981">
    <property type="term" value="F:DNA-binding transcription factor activity, RNA polymerase II-specific"/>
    <property type="evidence" value="ECO:0007669"/>
    <property type="project" value="InterPro"/>
</dbReference>
<reference evidence="11" key="1">
    <citation type="submission" date="2023-01" db="EMBL/GenBank/DDBJ databases">
        <title>Genome assembly of the deep-sea coral Lophelia pertusa.</title>
        <authorList>
            <person name="Herrera S."/>
            <person name="Cordes E."/>
        </authorList>
    </citation>
    <scope>NUCLEOTIDE SEQUENCE</scope>
    <source>
        <strain evidence="11">USNM1676648</strain>
        <tissue evidence="11">Polyp</tissue>
    </source>
</reference>
<dbReference type="Pfam" id="PF00046">
    <property type="entry name" value="Homeodomain"/>
    <property type="match status" value="1"/>
</dbReference>
<evidence type="ECO:0000256" key="6">
    <source>
        <dbReference type="ARBA" id="ARBA00038425"/>
    </source>
</evidence>
<evidence type="ECO:0000256" key="8">
    <source>
        <dbReference type="RuleBase" id="RU000682"/>
    </source>
</evidence>
<dbReference type="CDD" id="cd00086">
    <property type="entry name" value="homeodomain"/>
    <property type="match status" value="1"/>
</dbReference>
<dbReference type="PROSITE" id="PS50071">
    <property type="entry name" value="HOMEOBOX_2"/>
    <property type="match status" value="1"/>
</dbReference>
<keyword evidence="12" id="KW-1185">Reference proteome</keyword>
<gene>
    <name evidence="11" type="ORF">OS493_014346</name>
</gene>
<protein>
    <recommendedName>
        <fullName evidence="10">Homeobox domain-containing protein</fullName>
    </recommendedName>
</protein>
<evidence type="ECO:0000313" key="11">
    <source>
        <dbReference type="EMBL" id="KAJ7373198.1"/>
    </source>
</evidence>
<accession>A0A9X0CT40</accession>
<dbReference type="GO" id="GO:0000977">
    <property type="term" value="F:RNA polymerase II transcription regulatory region sequence-specific DNA binding"/>
    <property type="evidence" value="ECO:0007669"/>
    <property type="project" value="TreeGrafter"/>
</dbReference>
<sequence length="236" mass="27092">MAKQHNDRATSVKQQRRLPPCKPYLAFSIDSILGRKEEEETTPNQPSRVLRGNEAYAIAESEERHKTHTEASMDSGKTAHLPWLAYTRYSPPKLPRSRRKLKNCKRRSSGSPRVPFSTSQLMTLEQKYTENHYLSGSQVTELAADLNLPHHRIKIWFQNRRAREKRSQEESSLNNNVTGEYSAPLQQQVVSKPCCVPFSLSANLSMNCFGLGNYSYYKMFSRFVNVDGYSCGTMEY</sequence>
<organism evidence="11 12">
    <name type="scientific">Desmophyllum pertusum</name>
    <dbReference type="NCBI Taxonomy" id="174260"/>
    <lineage>
        <taxon>Eukaryota</taxon>
        <taxon>Metazoa</taxon>
        <taxon>Cnidaria</taxon>
        <taxon>Anthozoa</taxon>
        <taxon>Hexacorallia</taxon>
        <taxon>Scleractinia</taxon>
        <taxon>Caryophylliina</taxon>
        <taxon>Caryophylliidae</taxon>
        <taxon>Desmophyllum</taxon>
    </lineage>
</organism>
<dbReference type="GO" id="GO:0048598">
    <property type="term" value="P:embryonic morphogenesis"/>
    <property type="evidence" value="ECO:0007669"/>
    <property type="project" value="TreeGrafter"/>
</dbReference>
<dbReference type="InterPro" id="IPR009057">
    <property type="entry name" value="Homeodomain-like_sf"/>
</dbReference>
<feature type="DNA-binding region" description="Homeobox" evidence="7">
    <location>
        <begin position="109"/>
        <end position="168"/>
    </location>
</feature>
<dbReference type="EMBL" id="MU826832">
    <property type="protein sequence ID" value="KAJ7373198.1"/>
    <property type="molecule type" value="Genomic_DNA"/>
</dbReference>
<dbReference type="PANTHER" id="PTHR24338">
    <property type="entry name" value="HOMEOBOX PROTEIN MSX"/>
    <property type="match status" value="1"/>
</dbReference>
<dbReference type="GO" id="GO:0005634">
    <property type="term" value="C:nucleus"/>
    <property type="evidence" value="ECO:0007669"/>
    <property type="project" value="UniProtKB-SubCell"/>
</dbReference>
<dbReference type="PROSITE" id="PS00027">
    <property type="entry name" value="HOMEOBOX_1"/>
    <property type="match status" value="1"/>
</dbReference>
<dbReference type="Proteomes" id="UP001163046">
    <property type="component" value="Unassembled WGS sequence"/>
</dbReference>
<dbReference type="InterPro" id="IPR050674">
    <property type="entry name" value="Msh_Homeobox_Regulators"/>
</dbReference>
<dbReference type="Gene3D" id="1.10.10.60">
    <property type="entry name" value="Homeodomain-like"/>
    <property type="match status" value="1"/>
</dbReference>
<dbReference type="InterPro" id="IPR017970">
    <property type="entry name" value="Homeobox_CS"/>
</dbReference>
<feature type="region of interest" description="Disordered" evidence="9">
    <location>
        <begin position="32"/>
        <end position="53"/>
    </location>
</feature>
<feature type="domain" description="Homeobox" evidence="10">
    <location>
        <begin position="107"/>
        <end position="167"/>
    </location>
</feature>
<evidence type="ECO:0000256" key="9">
    <source>
        <dbReference type="SAM" id="MobiDB-lite"/>
    </source>
</evidence>
<evidence type="ECO:0000256" key="5">
    <source>
        <dbReference type="ARBA" id="ARBA00023242"/>
    </source>
</evidence>
<evidence type="ECO:0000256" key="3">
    <source>
        <dbReference type="ARBA" id="ARBA00023125"/>
    </source>
</evidence>
<evidence type="ECO:0000259" key="10">
    <source>
        <dbReference type="PROSITE" id="PS50071"/>
    </source>
</evidence>
<dbReference type="SUPFAM" id="SSF46689">
    <property type="entry name" value="Homeodomain-like"/>
    <property type="match status" value="1"/>
</dbReference>
<evidence type="ECO:0000256" key="7">
    <source>
        <dbReference type="PROSITE-ProRule" id="PRU00108"/>
    </source>
</evidence>
<evidence type="ECO:0000256" key="2">
    <source>
        <dbReference type="ARBA" id="ARBA00022473"/>
    </source>
</evidence>
<keyword evidence="5 7" id="KW-0539">Nucleus</keyword>
<dbReference type="PANTHER" id="PTHR24338:SF0">
    <property type="entry name" value="MUSCLE SEGMENTATION HOMEOBOX"/>
    <property type="match status" value="1"/>
</dbReference>
<comment type="similarity">
    <text evidence="6">Belongs to the Msh homeobox family.</text>
</comment>
<comment type="caution">
    <text evidence="11">The sequence shown here is derived from an EMBL/GenBank/DDBJ whole genome shotgun (WGS) entry which is preliminary data.</text>
</comment>
<name>A0A9X0CT40_9CNID</name>
<keyword evidence="4 7" id="KW-0371">Homeobox</keyword>
<feature type="region of interest" description="Disordered" evidence="9">
    <location>
        <begin position="92"/>
        <end position="116"/>
    </location>
</feature>
<feature type="compositionally biased region" description="Basic residues" evidence="9">
    <location>
        <begin position="95"/>
        <end position="108"/>
    </location>
</feature>
<keyword evidence="3 7" id="KW-0238">DNA-binding</keyword>
<dbReference type="OrthoDB" id="1867783at2759"/>
<keyword evidence="2" id="KW-0217">Developmental protein</keyword>